<keyword evidence="1" id="KW-0732">Signal</keyword>
<dbReference type="Proteomes" id="UP000280296">
    <property type="component" value="Unassembled WGS sequence"/>
</dbReference>
<dbReference type="RefSeq" id="WP_126726210.1">
    <property type="nucleotide sequence ID" value="NZ_RYZH01000027.1"/>
</dbReference>
<dbReference type="EMBL" id="RYZH01000027">
    <property type="protein sequence ID" value="RUL87024.1"/>
    <property type="molecule type" value="Genomic_DNA"/>
</dbReference>
<feature type="chain" id="PRO_5019176474" evidence="1">
    <location>
        <begin position="29"/>
        <end position="128"/>
    </location>
</feature>
<proteinExistence type="predicted"/>
<keyword evidence="3" id="KW-1185">Reference proteome</keyword>
<reference evidence="2 3" key="1">
    <citation type="submission" date="2018-12" db="EMBL/GenBank/DDBJ databases">
        <authorList>
            <person name="Toschakov S.V."/>
        </authorList>
    </citation>
    <scope>NUCLEOTIDE SEQUENCE [LARGE SCALE GENOMIC DNA]</scope>
    <source>
        <strain evidence="2 3">GM2012</strain>
    </source>
</reference>
<evidence type="ECO:0000313" key="2">
    <source>
        <dbReference type="EMBL" id="RUL87024.1"/>
    </source>
</evidence>
<dbReference type="AlphaFoldDB" id="A0A432MI31"/>
<organism evidence="2 3">
    <name type="scientific">Tautonia sociabilis</name>
    <dbReference type="NCBI Taxonomy" id="2080755"/>
    <lineage>
        <taxon>Bacteria</taxon>
        <taxon>Pseudomonadati</taxon>
        <taxon>Planctomycetota</taxon>
        <taxon>Planctomycetia</taxon>
        <taxon>Isosphaerales</taxon>
        <taxon>Isosphaeraceae</taxon>
        <taxon>Tautonia</taxon>
    </lineage>
</organism>
<evidence type="ECO:0000256" key="1">
    <source>
        <dbReference type="SAM" id="SignalP"/>
    </source>
</evidence>
<evidence type="ECO:0000313" key="3">
    <source>
        <dbReference type="Proteomes" id="UP000280296"/>
    </source>
</evidence>
<accession>A0A432MI31</accession>
<name>A0A432MI31_9BACT</name>
<gene>
    <name evidence="2" type="ORF">TsocGM_14620</name>
</gene>
<sequence>MRLAWRMIALASVLTIGGLALGTSEATAQGYGYGGYPGYYQHGGGYHGGHHGGVYGVPAYGYYGQGGHDFAPHWHTRRTPFGGFGWYGTGRHDYRPHGHTVTPYGIESYNSWRTRSYSPPTPYVYYPW</sequence>
<reference evidence="2 3" key="2">
    <citation type="submission" date="2019-01" db="EMBL/GenBank/DDBJ databases">
        <title>Tautonia sociabilis, a novel thermotolerant planctomycete of Isosphaeraceae family, isolated from a 4000 m deep subterranean habitat.</title>
        <authorList>
            <person name="Kovaleva O.L."/>
            <person name="Elcheninov A.G."/>
            <person name="Van Heerden E."/>
            <person name="Toshchakov S.V."/>
            <person name="Novikov A."/>
            <person name="Bonch-Osmolovskaya E.A."/>
            <person name="Kublanov I.V."/>
        </authorList>
    </citation>
    <scope>NUCLEOTIDE SEQUENCE [LARGE SCALE GENOMIC DNA]</scope>
    <source>
        <strain evidence="2 3">GM2012</strain>
    </source>
</reference>
<feature type="signal peptide" evidence="1">
    <location>
        <begin position="1"/>
        <end position="28"/>
    </location>
</feature>
<protein>
    <submittedName>
        <fullName evidence="2">Uncharacterized protein</fullName>
    </submittedName>
</protein>
<comment type="caution">
    <text evidence="2">The sequence shown here is derived from an EMBL/GenBank/DDBJ whole genome shotgun (WGS) entry which is preliminary data.</text>
</comment>